<dbReference type="InterPro" id="IPR008874">
    <property type="entry name" value="TraT_complement-R"/>
</dbReference>
<dbReference type="Proteomes" id="UP000290172">
    <property type="component" value="Unassembled WGS sequence"/>
</dbReference>
<dbReference type="AlphaFoldDB" id="A0A4Q0YD80"/>
<comment type="subcellular location">
    <subcellularLocation>
        <location evidence="1">Cell outer membrane</location>
        <topology evidence="1">Lipid-anchor</topology>
    </subcellularLocation>
</comment>
<accession>A0A4Q0YD80</accession>
<evidence type="ECO:0000256" key="5">
    <source>
        <dbReference type="ARBA" id="ARBA00023288"/>
    </source>
</evidence>
<feature type="chain" id="PRO_5039919771" evidence="6">
    <location>
        <begin position="25"/>
        <end position="262"/>
    </location>
</feature>
<keyword evidence="4" id="KW-0564">Palmitate</keyword>
<dbReference type="EMBL" id="PDKJ01000007">
    <property type="protein sequence ID" value="RXJ67955.1"/>
    <property type="molecule type" value="Genomic_DNA"/>
</dbReference>
<keyword evidence="3" id="KW-0472">Membrane</keyword>
<evidence type="ECO:0000256" key="3">
    <source>
        <dbReference type="ARBA" id="ARBA00023136"/>
    </source>
</evidence>
<reference evidence="7 8" key="1">
    <citation type="submission" date="2017-10" db="EMBL/GenBank/DDBJ databases">
        <title>Genomics of the genus Arcobacter.</title>
        <authorList>
            <person name="Perez-Cataluna A."/>
            <person name="Figueras M.J."/>
        </authorList>
    </citation>
    <scope>NUCLEOTIDE SEQUENCE [LARGE SCALE GENOMIC DNA]</scope>
    <source>
        <strain evidence="7 8">CECT 8993</strain>
    </source>
</reference>
<proteinExistence type="predicted"/>
<keyword evidence="2 6" id="KW-0732">Signal</keyword>
<evidence type="ECO:0000256" key="4">
    <source>
        <dbReference type="ARBA" id="ARBA00023139"/>
    </source>
</evidence>
<dbReference type="PROSITE" id="PS51257">
    <property type="entry name" value="PROKAR_LIPOPROTEIN"/>
    <property type="match status" value="1"/>
</dbReference>
<protein>
    <submittedName>
        <fullName evidence="7">Conjugal transfer protein TraT</fullName>
    </submittedName>
</protein>
<organism evidence="7 8">
    <name type="scientific">Halarcobacter ebronensis</name>
    <dbReference type="NCBI Taxonomy" id="1462615"/>
    <lineage>
        <taxon>Bacteria</taxon>
        <taxon>Pseudomonadati</taxon>
        <taxon>Campylobacterota</taxon>
        <taxon>Epsilonproteobacteria</taxon>
        <taxon>Campylobacterales</taxon>
        <taxon>Arcobacteraceae</taxon>
        <taxon>Halarcobacter</taxon>
    </lineage>
</organism>
<evidence type="ECO:0000256" key="2">
    <source>
        <dbReference type="ARBA" id="ARBA00022729"/>
    </source>
</evidence>
<name>A0A4Q0YD80_9BACT</name>
<dbReference type="Pfam" id="PF05818">
    <property type="entry name" value="TraT"/>
    <property type="match status" value="1"/>
</dbReference>
<evidence type="ECO:0000313" key="7">
    <source>
        <dbReference type="EMBL" id="RXJ67955.1"/>
    </source>
</evidence>
<comment type="caution">
    <text evidence="7">The sequence shown here is derived from an EMBL/GenBank/DDBJ whole genome shotgun (WGS) entry which is preliminary data.</text>
</comment>
<evidence type="ECO:0000256" key="6">
    <source>
        <dbReference type="SAM" id="SignalP"/>
    </source>
</evidence>
<sequence>MFKTKKIVSIVASAAIVGSLLAGCATTELQTQAKMSSSIFLNPVKKSLRIVYVDIRNTSGQELNNIQPLVEQKLKSRGYVLTEDPEQAKYILMANVLFANDKKENNAVGGAVAGAATGAGIGAYNGSGAGGSIAAGIAGGLIGGLIAKATEDTIYQMVVDINVREKTDQKVKTTTGGVKGQAKISDNKRAGFMNSFAGSVKSNEGGGELNNNSVQVSEQSYETNYIENKTTIFAEATKMNLKLEEALPILEEKIATQISGIF</sequence>
<dbReference type="RefSeq" id="WP_128981303.1">
    <property type="nucleotide sequence ID" value="NZ_PDKJ01000007.1"/>
</dbReference>
<gene>
    <name evidence="7" type="ORF">CRV08_09095</name>
</gene>
<evidence type="ECO:0000313" key="8">
    <source>
        <dbReference type="Proteomes" id="UP000290172"/>
    </source>
</evidence>
<dbReference type="PIRSF" id="PIRSF002859">
    <property type="entry name" value="Lipo_traT"/>
    <property type="match status" value="1"/>
</dbReference>
<keyword evidence="5" id="KW-0449">Lipoprotein</keyword>
<dbReference type="GO" id="GO:0009279">
    <property type="term" value="C:cell outer membrane"/>
    <property type="evidence" value="ECO:0007669"/>
    <property type="project" value="UniProtKB-SubCell"/>
</dbReference>
<evidence type="ECO:0000256" key="1">
    <source>
        <dbReference type="ARBA" id="ARBA00004459"/>
    </source>
</evidence>
<feature type="signal peptide" evidence="6">
    <location>
        <begin position="1"/>
        <end position="24"/>
    </location>
</feature>